<dbReference type="EMBL" id="MN739050">
    <property type="protein sequence ID" value="QHS85952.1"/>
    <property type="molecule type" value="Genomic_DNA"/>
</dbReference>
<dbReference type="InterPro" id="IPR036053">
    <property type="entry name" value="PABP-dom"/>
</dbReference>
<accession>A0A6C0B1I4</accession>
<dbReference type="AlphaFoldDB" id="A0A6C0B1I4"/>
<proteinExistence type="predicted"/>
<dbReference type="Pfam" id="PF00658">
    <property type="entry name" value="MLLE"/>
    <property type="match status" value="1"/>
</dbReference>
<sequence length="186" mass="20132">MPICKFFNTKKGCAPPGGECSHEHVLYCTNELCAGPAAKTHTLKTCGRKGGGGHEAFIAKKKEEAIAAKAVVKEATKPSLSSEESAVTELKKAKNAIGEILYTQVQSFLTDDDNAGYKAIMQDFPINLPPQRIAGKVVGMLLEGLDLTELIQMKTDTNSLQKRVVEAVDVLHQHELASEIKKPVDE</sequence>
<evidence type="ECO:0000259" key="1">
    <source>
        <dbReference type="PROSITE" id="PS51309"/>
    </source>
</evidence>
<dbReference type="InterPro" id="IPR002004">
    <property type="entry name" value="PABP_HYD_C"/>
</dbReference>
<name>A0A6C0B1I4_9ZZZZ</name>
<dbReference type="PROSITE" id="PS51309">
    <property type="entry name" value="PABC"/>
    <property type="match status" value="1"/>
</dbReference>
<organism evidence="2">
    <name type="scientific">viral metagenome</name>
    <dbReference type="NCBI Taxonomy" id="1070528"/>
    <lineage>
        <taxon>unclassified sequences</taxon>
        <taxon>metagenomes</taxon>
        <taxon>organismal metagenomes</taxon>
    </lineage>
</organism>
<dbReference type="SMART" id="SM00517">
    <property type="entry name" value="PolyA"/>
    <property type="match status" value="1"/>
</dbReference>
<dbReference type="Gene3D" id="1.10.1900.10">
    <property type="entry name" value="c-terminal domain of poly(a) binding protein"/>
    <property type="match status" value="1"/>
</dbReference>
<evidence type="ECO:0000313" key="2">
    <source>
        <dbReference type="EMBL" id="QHS85952.1"/>
    </source>
</evidence>
<dbReference type="SUPFAM" id="SSF63570">
    <property type="entry name" value="PABC (PABP) domain"/>
    <property type="match status" value="1"/>
</dbReference>
<protein>
    <recommendedName>
        <fullName evidence="1">PABC domain-containing protein</fullName>
    </recommendedName>
</protein>
<feature type="domain" description="PABC" evidence="1">
    <location>
        <begin position="77"/>
        <end position="176"/>
    </location>
</feature>
<reference evidence="2" key="1">
    <citation type="journal article" date="2020" name="Nature">
        <title>Giant virus diversity and host interactions through global metagenomics.</title>
        <authorList>
            <person name="Schulz F."/>
            <person name="Roux S."/>
            <person name="Paez-Espino D."/>
            <person name="Jungbluth S."/>
            <person name="Walsh D.A."/>
            <person name="Denef V.J."/>
            <person name="McMahon K.D."/>
            <person name="Konstantinidis K.T."/>
            <person name="Eloe-Fadrosh E.A."/>
            <person name="Kyrpides N.C."/>
            <person name="Woyke T."/>
        </authorList>
    </citation>
    <scope>NUCLEOTIDE SEQUENCE</scope>
    <source>
        <strain evidence="2">GVMAG-M-3300009185-7</strain>
    </source>
</reference>
<dbReference type="GO" id="GO:0003723">
    <property type="term" value="F:RNA binding"/>
    <property type="evidence" value="ECO:0007669"/>
    <property type="project" value="InterPro"/>
</dbReference>